<organism evidence="1 2">
    <name type="scientific">Podila minutissima</name>
    <dbReference type="NCBI Taxonomy" id="64525"/>
    <lineage>
        <taxon>Eukaryota</taxon>
        <taxon>Fungi</taxon>
        <taxon>Fungi incertae sedis</taxon>
        <taxon>Mucoromycota</taxon>
        <taxon>Mortierellomycotina</taxon>
        <taxon>Mortierellomycetes</taxon>
        <taxon>Mortierellales</taxon>
        <taxon>Mortierellaceae</taxon>
        <taxon>Podila</taxon>
    </lineage>
</organism>
<dbReference type="InterPro" id="IPR027417">
    <property type="entry name" value="P-loop_NTPase"/>
</dbReference>
<dbReference type="EMBL" id="JAAAUY010000414">
    <property type="protein sequence ID" value="KAF9330202.1"/>
    <property type="molecule type" value="Genomic_DNA"/>
</dbReference>
<evidence type="ECO:0000313" key="2">
    <source>
        <dbReference type="Proteomes" id="UP000696485"/>
    </source>
</evidence>
<dbReference type="AlphaFoldDB" id="A0A9P5VLC3"/>
<gene>
    <name evidence="1" type="ORF">BG006_006820</name>
</gene>
<accession>A0A9P5VLC3</accession>
<dbReference type="Gene3D" id="3.40.50.300">
    <property type="entry name" value="P-loop containing nucleotide triphosphate hydrolases"/>
    <property type="match status" value="1"/>
</dbReference>
<sequence length="367" mass="42075">MATATSPAEYNILFLGETQSGKSTSIESLQRYADPTHTINKENLGDGIFSKTSAVSTFNIHTNFPSSYELALEESPDAPLSFKLIDTPGLNDTSLNDEANIAIIFKALETIKSIHLVVITVSNNPFTEGLKDALKAYVNLLPELNGNIVFLHTRIDYARMHPEDNLFPHQMAEKFKILHEMMGRSNVPHVMIDNDIDSQRTIRNCITQNTLRSLLDLAKLNQPIRVHVMVMNKTQKMLFVDDVLKQKYTKLIKAREETLGGKNKEEQEILAELGDLKAKIALHEQFLQDHKRDLAFYDKDTLVFLHEEAYQQNVTFQGFLEKAKTIGQRKERGVWAVRFRRRKHQNGLFVVKIYITKRKKYSKKIED</sequence>
<dbReference type="SUPFAM" id="SSF52540">
    <property type="entry name" value="P-loop containing nucleoside triphosphate hydrolases"/>
    <property type="match status" value="1"/>
</dbReference>
<keyword evidence="2" id="KW-1185">Reference proteome</keyword>
<evidence type="ECO:0008006" key="3">
    <source>
        <dbReference type="Google" id="ProtNLM"/>
    </source>
</evidence>
<protein>
    <recommendedName>
        <fullName evidence="3">G domain-containing protein</fullName>
    </recommendedName>
</protein>
<reference evidence="1" key="1">
    <citation type="journal article" date="2020" name="Fungal Divers.">
        <title>Resolving the Mortierellaceae phylogeny through synthesis of multi-gene phylogenetics and phylogenomics.</title>
        <authorList>
            <person name="Vandepol N."/>
            <person name="Liber J."/>
            <person name="Desiro A."/>
            <person name="Na H."/>
            <person name="Kennedy M."/>
            <person name="Barry K."/>
            <person name="Grigoriev I.V."/>
            <person name="Miller A.N."/>
            <person name="O'Donnell K."/>
            <person name="Stajich J.E."/>
            <person name="Bonito G."/>
        </authorList>
    </citation>
    <scope>NUCLEOTIDE SEQUENCE</scope>
    <source>
        <strain evidence="1">NVP1</strain>
    </source>
</reference>
<evidence type="ECO:0000313" key="1">
    <source>
        <dbReference type="EMBL" id="KAF9330202.1"/>
    </source>
</evidence>
<proteinExistence type="predicted"/>
<name>A0A9P5VLC3_9FUNG</name>
<dbReference type="Proteomes" id="UP000696485">
    <property type="component" value="Unassembled WGS sequence"/>
</dbReference>
<comment type="caution">
    <text evidence="1">The sequence shown here is derived from an EMBL/GenBank/DDBJ whole genome shotgun (WGS) entry which is preliminary data.</text>
</comment>